<feature type="domain" description="Right handed beta helix" evidence="4">
    <location>
        <begin position="763"/>
        <end position="921"/>
    </location>
</feature>
<feature type="domain" description="Teneurin NHL" evidence="5">
    <location>
        <begin position="530"/>
        <end position="579"/>
    </location>
</feature>
<dbReference type="SMART" id="SM00135">
    <property type="entry name" value="LY"/>
    <property type="match status" value="6"/>
</dbReference>
<dbReference type="PROSITE" id="PS51125">
    <property type="entry name" value="NHL"/>
    <property type="match status" value="4"/>
</dbReference>
<dbReference type="Pfam" id="PF17963">
    <property type="entry name" value="Big_9"/>
    <property type="match status" value="2"/>
</dbReference>
<sequence>MIFLAILLFPGPSSAERVVDTVAGLQSDDGPALEANLDSPSGVAVDTSGNVYLSDTNNHRIRKLDVAAGQIQTLAGGQSPGYSGDGGTAAKAGLNRPRGIAVDAAGNVYFADSNNHCIRKIDTSGIITTVAGTGSAGSNGDGGPAASARLAYPFGIAVDPSGNIYVADLGNHKVRRIDAAGNISTVAGTGLLSRLGDGGPATEAGLTSPTGVAVDGSGNLFISDSGRHVIRRVDVGGTIDRVAGDYEQRYHGDGGPALSAGLMNAYGVALGPNNDLYIADTYNQRIRKVTDGVINTVAGTGYGGSLEDGIPATGARLKSPVALAVDSQNNIYIADTYSHRIRRVDAAGNIVTVAGKGVPGNAGDGGQAVAAILKSPHGLALGPDNSLYIADRTDHRVRKVTAAGVISTLAGTGEEGLSADGAAAAFANLDGPCAVAVGPSGSVYFSDSGSNRVRKIGLDGNLSTVAGKGVAGYSGDDGPAAEARLNNPSAIAVDGSESIYIADTNNHRIRKVDGGGTITTVAGNGTPGYSGDGASATAASLNFPNGVAVDADGNVFIADTSNHRVRMVDSGVITTVAGNGTPGYSGDGGAAVSASLKAPHGVWVDATGALYIADAHNYRVRKVAGGNIVTVAGTGTPGYSGDGGLAAAADFRSVHGLVVDGSGNLFVADMENSRVRKVYEGFPAIPTTRTVCSAGCGYTSIQAAINASTDRDTVLVGPGTYAENLNFGSKGVAAVSLEGAEGTIIDGNGSGTVVRFDSAGSYQARLAGFTVRNGRAASGGGIRISGASPTIEDCIVTQNEAVSAGGGLYLENGAAPILRNCVVTLNTAAYGGGIYSSGSSPLIQSTTISLNTAGNGGGGVFVSAGSPTFMGGVIRENTATLGGGGGAAFANSARPVVQRFHIDHNESASVGGGLHVYGGSDLLAANTVVSSNTSSSGGGGMHVDGATASVYSLTFAENTGDPAAGVYSRNSTVRIQNSILWDTSAALGYEGTEPTVSTSDVRMSGGTYPGTGNANADPLFKAGDAQCHLQAGSPCVNAGGIADSPAIDTDLDIDGQIRSRLGTGGIDMGADEVSSCTPVAIAQDVTVEQDQSLAVTLEATDTYGNALAYTVTQSPSHGALSGAAPDLTYTPVTGYVGSDTFRFRAGNDYATSAPAVVAITVKRHNNPPVATHGSLATDEDTPASAHLAGTDPDSDDLTYSIVVEPVNGTVVIDDAATGAYTYTPKRNGSGSDAFTFRVCDPFSCAVVPGIMEVTVRPVNDRPRISTIEPQTISEDAHTGALPFTVGDVETPAEALAVTGRSSNTALVRNADIVFRGEGENRTVTVTPLPNRNGKVYITLTVNDGLLSAQRTFLLTVTPEDDPPTITPIESERTRENVPTPPVAFQVDDIDNPVETLKVSGRSSNTALVPDRNIVFGGSGASRTVTLIPAPERNGTTTITLTVSDGALHADTSFTLTVLPVNGRPIADAGPTQKVKEGAVVILEGSNSIDPEREIVSYEWTQVGGPPVTLRSGPEGRRANFTAPGGDPDGMSLLFRLTVKDEGGQSASDTCIVNVTRANRPPVANAGQDRTVHAGDVVTLEGSALTEKGMEIASYKWTQISGPRVSLSPSPSGDKVSFAAPEPDSVGVSLMFRLTVKDHRGLRSRDECIVNITGRNHTPAAEAGGNRTVQSGAEVVLNGSGSSDPDDGVAGYLWSQTEGPPVVLSDPTAARPVFTAPRVSQSTRLVFRLIVTDHYGLRSRDSCVVTVNPFD</sequence>
<feature type="domain" description="Teneurin NHL" evidence="5">
    <location>
        <begin position="83"/>
        <end position="135"/>
    </location>
</feature>
<dbReference type="InterPro" id="IPR011044">
    <property type="entry name" value="Quino_amine_DH_bsu"/>
</dbReference>
<feature type="domain" description="Teneurin NHL" evidence="5">
    <location>
        <begin position="474"/>
        <end position="524"/>
    </location>
</feature>
<dbReference type="Pfam" id="PF22352">
    <property type="entry name" value="K319L-like_PKD"/>
    <property type="match status" value="3"/>
</dbReference>
<dbReference type="NCBIfam" id="NF012211">
    <property type="entry name" value="tand_rpt_95"/>
    <property type="match status" value="1"/>
</dbReference>
<dbReference type="SMART" id="SM00710">
    <property type="entry name" value="PbH1"/>
    <property type="match status" value="6"/>
</dbReference>
<proteinExistence type="predicted"/>
<dbReference type="InterPro" id="IPR013783">
    <property type="entry name" value="Ig-like_fold"/>
</dbReference>
<keyword evidence="1" id="KW-0677">Repeat</keyword>
<dbReference type="PANTHER" id="PTHR46388">
    <property type="entry name" value="NHL REPEAT-CONTAINING PROTEIN 2"/>
    <property type="match status" value="1"/>
</dbReference>
<dbReference type="InterPro" id="IPR011042">
    <property type="entry name" value="6-blade_b-propeller_TolB-like"/>
</dbReference>
<evidence type="ECO:0000256" key="2">
    <source>
        <dbReference type="PROSITE-ProRule" id="PRU00504"/>
    </source>
</evidence>
<feature type="region of interest" description="Disordered" evidence="3">
    <location>
        <begin position="1359"/>
        <end position="1380"/>
    </location>
</feature>
<dbReference type="STRING" id="335543.Sfum_2158"/>
<keyword evidence="7" id="KW-1185">Reference proteome</keyword>
<dbReference type="Proteomes" id="UP000001784">
    <property type="component" value="Chromosome"/>
</dbReference>
<evidence type="ECO:0000259" key="5">
    <source>
        <dbReference type="Pfam" id="PF25021"/>
    </source>
</evidence>
<evidence type="ECO:0000313" key="6">
    <source>
        <dbReference type="EMBL" id="ABK17840.1"/>
    </source>
</evidence>
<dbReference type="Pfam" id="PF13229">
    <property type="entry name" value="Beta_helix"/>
    <property type="match status" value="1"/>
</dbReference>
<evidence type="ECO:0000313" key="7">
    <source>
        <dbReference type="Proteomes" id="UP000001784"/>
    </source>
</evidence>
<feature type="repeat" description="NHL" evidence="2">
    <location>
        <begin position="541"/>
        <end position="571"/>
    </location>
</feature>
<dbReference type="SUPFAM" id="SSF51126">
    <property type="entry name" value="Pectin lyase-like"/>
    <property type="match status" value="1"/>
</dbReference>
<dbReference type="Pfam" id="PF25021">
    <property type="entry name" value="TEN_NHL"/>
    <property type="match status" value="4"/>
</dbReference>
<dbReference type="Pfam" id="PF01436">
    <property type="entry name" value="NHL"/>
    <property type="match status" value="4"/>
</dbReference>
<reference evidence="6 7" key="1">
    <citation type="submission" date="2006-10" db="EMBL/GenBank/DDBJ databases">
        <title>Complete sequence of Syntrophobacter fumaroxidans MPOB.</title>
        <authorList>
            <consortium name="US DOE Joint Genome Institute"/>
            <person name="Copeland A."/>
            <person name="Lucas S."/>
            <person name="Lapidus A."/>
            <person name="Barry K."/>
            <person name="Detter J.C."/>
            <person name="Glavina del Rio T."/>
            <person name="Hammon N."/>
            <person name="Israni S."/>
            <person name="Pitluck S."/>
            <person name="Goltsman E.G."/>
            <person name="Martinez M."/>
            <person name="Schmutz J."/>
            <person name="Larimer F."/>
            <person name="Land M."/>
            <person name="Hauser L."/>
            <person name="Kyrpides N."/>
            <person name="Kim E."/>
            <person name="Boone D.R."/>
            <person name="Brockman F."/>
            <person name="Culley D."/>
            <person name="Ferry J."/>
            <person name="Gunsalus R."/>
            <person name="McInerney M.J."/>
            <person name="Morrison M."/>
            <person name="Plugge C."/>
            <person name="Rohlin L."/>
            <person name="Scholten J."/>
            <person name="Sieber J."/>
            <person name="Stams A.J.M."/>
            <person name="Worm P."/>
            <person name="Henstra A.M."/>
            <person name="Richardson P."/>
        </authorList>
    </citation>
    <scope>NUCLEOTIDE SEQUENCE [LARGE SCALE GENOMIC DNA]</scope>
    <source>
        <strain evidence="7">DSM 10017 / MPOB</strain>
    </source>
</reference>
<dbReference type="InterPro" id="IPR011050">
    <property type="entry name" value="Pectin_lyase_fold/virulence"/>
</dbReference>
<evidence type="ECO:0000256" key="1">
    <source>
        <dbReference type="ARBA" id="ARBA00022737"/>
    </source>
</evidence>
<dbReference type="Gene3D" id="2.60.40.10">
    <property type="entry name" value="Immunoglobulins"/>
    <property type="match status" value="4"/>
</dbReference>
<dbReference type="InterPro" id="IPR039448">
    <property type="entry name" value="Beta_helix"/>
</dbReference>
<feature type="domain" description="Teneurin NHL" evidence="5">
    <location>
        <begin position="139"/>
        <end position="189"/>
    </location>
</feature>
<accession>A0LK88</accession>
<dbReference type="PANTHER" id="PTHR46388:SF2">
    <property type="entry name" value="NHL REPEAT-CONTAINING PROTEIN 2"/>
    <property type="match status" value="1"/>
</dbReference>
<feature type="repeat" description="NHL" evidence="2">
    <location>
        <begin position="94"/>
        <end position="124"/>
    </location>
</feature>
<dbReference type="InterPro" id="IPR001258">
    <property type="entry name" value="NHL_repeat"/>
</dbReference>
<gene>
    <name evidence="6" type="ordered locus">Sfum_2158</name>
</gene>
<dbReference type="eggNOG" id="COG3391">
    <property type="taxonomic scope" value="Bacteria"/>
</dbReference>
<organism evidence="6 7">
    <name type="scientific">Syntrophobacter fumaroxidans (strain DSM 10017 / MPOB)</name>
    <dbReference type="NCBI Taxonomy" id="335543"/>
    <lineage>
        <taxon>Bacteria</taxon>
        <taxon>Pseudomonadati</taxon>
        <taxon>Thermodesulfobacteriota</taxon>
        <taxon>Syntrophobacteria</taxon>
        <taxon>Syntrophobacterales</taxon>
        <taxon>Syntrophobacteraceae</taxon>
        <taxon>Syntrophobacter</taxon>
    </lineage>
</organism>
<feature type="repeat" description="NHL" evidence="2">
    <location>
        <begin position="36"/>
        <end position="67"/>
    </location>
</feature>
<evidence type="ECO:0000256" key="3">
    <source>
        <dbReference type="SAM" id="MobiDB-lite"/>
    </source>
</evidence>
<protein>
    <submittedName>
        <fullName evidence="6">NHL repeat containing protein</fullName>
    </submittedName>
</protein>
<dbReference type="EMBL" id="CP000478">
    <property type="protein sequence ID" value="ABK17840.1"/>
    <property type="molecule type" value="Genomic_DNA"/>
</dbReference>
<dbReference type="KEGG" id="sfu:Sfum_2158"/>
<dbReference type="Gene3D" id="2.60.40.3440">
    <property type="match status" value="1"/>
</dbReference>
<dbReference type="InterPro" id="IPR000033">
    <property type="entry name" value="LDLR_classB_rpt"/>
</dbReference>
<dbReference type="SUPFAM" id="SSF63829">
    <property type="entry name" value="Calcium-dependent phosphotriesterase"/>
    <property type="match status" value="2"/>
</dbReference>
<feature type="repeat" description="NHL" evidence="2">
    <location>
        <begin position="485"/>
        <end position="515"/>
    </location>
</feature>
<dbReference type="InterPro" id="IPR012334">
    <property type="entry name" value="Pectin_lyas_fold"/>
</dbReference>
<dbReference type="Gene3D" id="2.120.10.30">
    <property type="entry name" value="TolB, C-terminal domain"/>
    <property type="match status" value="7"/>
</dbReference>
<dbReference type="InterPro" id="IPR056822">
    <property type="entry name" value="TEN_NHL"/>
</dbReference>
<dbReference type="Gene3D" id="2.160.20.10">
    <property type="entry name" value="Single-stranded right-handed beta-helix, Pectin lyase-like"/>
    <property type="match status" value="1"/>
</dbReference>
<dbReference type="Gene3D" id="2.60.40.2810">
    <property type="match status" value="1"/>
</dbReference>
<dbReference type="SUPFAM" id="SSF50969">
    <property type="entry name" value="YVTN repeat-like/Quinoprotein amine dehydrogenase"/>
    <property type="match status" value="1"/>
</dbReference>
<name>A0LK88_SYNFM</name>
<feature type="region of interest" description="Disordered" evidence="3">
    <location>
        <begin position="1167"/>
        <end position="1196"/>
    </location>
</feature>
<dbReference type="InParanoid" id="A0LK88"/>
<dbReference type="HOGENOM" id="CLU_239422_0_0_7"/>
<dbReference type="InterPro" id="IPR006626">
    <property type="entry name" value="PbH1"/>
</dbReference>
<evidence type="ECO:0000259" key="4">
    <source>
        <dbReference type="Pfam" id="PF13229"/>
    </source>
</evidence>
<dbReference type="CDD" id="cd14953">
    <property type="entry name" value="NHL_like_1"/>
    <property type="match status" value="2"/>
</dbReference>